<comment type="caution">
    <text evidence="5">The sequence shown here is derived from an EMBL/GenBank/DDBJ whole genome shotgun (WGS) entry which is preliminary data.</text>
</comment>
<evidence type="ECO:0000256" key="1">
    <source>
        <dbReference type="ARBA" id="ARBA00001968"/>
    </source>
</evidence>
<dbReference type="OrthoDB" id="6627079at2759"/>
<evidence type="ECO:0000313" key="6">
    <source>
        <dbReference type="Proteomes" id="UP001152888"/>
    </source>
</evidence>
<gene>
    <name evidence="5" type="ORF">ACAOBT_LOCUS13962</name>
</gene>
<evidence type="ECO:0000256" key="2">
    <source>
        <dbReference type="ARBA" id="ARBA00022723"/>
    </source>
</evidence>
<protein>
    <recommendedName>
        <fullName evidence="4">DDE Tnp4 domain-containing protein</fullName>
    </recommendedName>
</protein>
<evidence type="ECO:0000259" key="4">
    <source>
        <dbReference type="Pfam" id="PF13359"/>
    </source>
</evidence>
<dbReference type="GO" id="GO:0046872">
    <property type="term" value="F:metal ion binding"/>
    <property type="evidence" value="ECO:0007669"/>
    <property type="project" value="UniProtKB-KW"/>
</dbReference>
<feature type="region of interest" description="Disordered" evidence="3">
    <location>
        <begin position="1"/>
        <end position="20"/>
    </location>
</feature>
<evidence type="ECO:0000256" key="3">
    <source>
        <dbReference type="SAM" id="MobiDB-lite"/>
    </source>
</evidence>
<sequence length="257" mass="29533">MEDAEREGRQQTSVPEENITAMPSTPEEWLLVSEQYQELWNFPNCFGAMYGKHVALQTPINSGSEYYNYKSHCSIVLFALVDANYNFIFADAGCQGRISDGGVFKHSTLYKRLQSNDLQIPTARSLPGRNQEVEYNYMNYCAKKRSVCGQENGLQEEQNLVLVAHFLEWEDPNEFRALLEMDVEPFNALLESLTPMIQKENTVMRQAIPASIKLQVPQNYQEWQKIEAGFRTRWNFPGCYGAIDGKRIDSSSSELWK</sequence>
<reference evidence="5" key="1">
    <citation type="submission" date="2022-03" db="EMBL/GenBank/DDBJ databases">
        <authorList>
            <person name="Sayadi A."/>
        </authorList>
    </citation>
    <scope>NUCLEOTIDE SEQUENCE</scope>
</reference>
<dbReference type="AlphaFoldDB" id="A0A9P0KPP1"/>
<organism evidence="5 6">
    <name type="scientific">Acanthoscelides obtectus</name>
    <name type="common">Bean weevil</name>
    <name type="synonym">Bruchus obtectus</name>
    <dbReference type="NCBI Taxonomy" id="200917"/>
    <lineage>
        <taxon>Eukaryota</taxon>
        <taxon>Metazoa</taxon>
        <taxon>Ecdysozoa</taxon>
        <taxon>Arthropoda</taxon>
        <taxon>Hexapoda</taxon>
        <taxon>Insecta</taxon>
        <taxon>Pterygota</taxon>
        <taxon>Neoptera</taxon>
        <taxon>Endopterygota</taxon>
        <taxon>Coleoptera</taxon>
        <taxon>Polyphaga</taxon>
        <taxon>Cucujiformia</taxon>
        <taxon>Chrysomeloidea</taxon>
        <taxon>Chrysomelidae</taxon>
        <taxon>Bruchinae</taxon>
        <taxon>Bruchini</taxon>
        <taxon>Acanthoscelides</taxon>
    </lineage>
</organism>
<evidence type="ECO:0000313" key="5">
    <source>
        <dbReference type="EMBL" id="CAH1980402.1"/>
    </source>
</evidence>
<name>A0A9P0KPP1_ACAOB</name>
<dbReference type="EMBL" id="CAKOFQ010006894">
    <property type="protein sequence ID" value="CAH1980402.1"/>
    <property type="molecule type" value="Genomic_DNA"/>
</dbReference>
<keyword evidence="6" id="KW-1185">Reference proteome</keyword>
<keyword evidence="2" id="KW-0479">Metal-binding</keyword>
<feature type="domain" description="DDE Tnp4" evidence="4">
    <location>
        <begin position="50"/>
        <end position="114"/>
    </location>
</feature>
<dbReference type="Pfam" id="PF13359">
    <property type="entry name" value="DDE_Tnp_4"/>
    <property type="match status" value="1"/>
</dbReference>
<dbReference type="Proteomes" id="UP001152888">
    <property type="component" value="Unassembled WGS sequence"/>
</dbReference>
<proteinExistence type="predicted"/>
<comment type="cofactor">
    <cofactor evidence="1">
        <name>a divalent metal cation</name>
        <dbReference type="ChEBI" id="CHEBI:60240"/>
    </cofactor>
</comment>
<accession>A0A9P0KPP1</accession>
<dbReference type="InterPro" id="IPR027806">
    <property type="entry name" value="HARBI1_dom"/>
</dbReference>